<organism evidence="1 2">
    <name type="scientific">Trichothecium roseum</name>
    <dbReference type="NCBI Taxonomy" id="47278"/>
    <lineage>
        <taxon>Eukaryota</taxon>
        <taxon>Fungi</taxon>
        <taxon>Dikarya</taxon>
        <taxon>Ascomycota</taxon>
        <taxon>Pezizomycotina</taxon>
        <taxon>Sordariomycetes</taxon>
        <taxon>Hypocreomycetidae</taxon>
        <taxon>Hypocreales</taxon>
        <taxon>Hypocreales incertae sedis</taxon>
        <taxon>Trichothecium</taxon>
    </lineage>
</organism>
<gene>
    <name evidence="1" type="ORF">N3K66_006223</name>
</gene>
<protein>
    <submittedName>
        <fullName evidence="1">Uncharacterized protein</fullName>
    </submittedName>
</protein>
<evidence type="ECO:0000313" key="2">
    <source>
        <dbReference type="Proteomes" id="UP001163324"/>
    </source>
</evidence>
<dbReference type="Proteomes" id="UP001163324">
    <property type="component" value="Chromosome 5"/>
</dbReference>
<reference evidence="1" key="1">
    <citation type="submission" date="2022-10" db="EMBL/GenBank/DDBJ databases">
        <title>Complete Genome of Trichothecium roseum strain YXFP-22015, a Plant Pathogen Isolated from Citrus.</title>
        <authorList>
            <person name="Wang Y."/>
            <person name="Zhu L."/>
        </authorList>
    </citation>
    <scope>NUCLEOTIDE SEQUENCE</scope>
    <source>
        <strain evidence="1">YXFP-22015</strain>
    </source>
</reference>
<name>A0ACC0V227_9HYPO</name>
<proteinExistence type="predicted"/>
<dbReference type="EMBL" id="CM047944">
    <property type="protein sequence ID" value="KAI9899762.1"/>
    <property type="molecule type" value="Genomic_DNA"/>
</dbReference>
<keyword evidence="2" id="KW-1185">Reference proteome</keyword>
<evidence type="ECO:0000313" key="1">
    <source>
        <dbReference type="EMBL" id="KAI9899762.1"/>
    </source>
</evidence>
<accession>A0ACC0V227</accession>
<comment type="caution">
    <text evidence="1">The sequence shown here is derived from an EMBL/GenBank/DDBJ whole genome shotgun (WGS) entry which is preliminary data.</text>
</comment>
<sequence>MSERALDESSTIAKRVDNNSQPSRKRSAHSLPSDARYPRKRSLRACHVCRARKTKCDNVRPTCGFCSSLGISCTFDDAERDHSTFDAASLEIIRQLGHIISTQDELLQATRSIAESQSQNTILHTTAATSADQHVVHPLSTGSNTSSYHVMHHQQQQRYETAEYSAQHSDSASTTPAASTGVAAVRWFGLLANLSSTSGACEDASAAAAPVPEGGFLDLFHEQKEADLTPLQWATKIIDGQSPGGQSISDSAVEEEDMWRAPENIVLLDREQDLFENFLLRICPWLEVFDPARTFSTKVPRLALRNAGLLNAIMALSGCHQLLGSSTTTAATAATPEEQHQQKTTADQRNDALQSYYQTLHYVQKAMRYPSYQASPELMATTLIVSTYEMLRGSRTDWQQHLQGVFWILRSRQIEVERHSTLESTTWWAWLRQDVWAAFRGHRRTYSTWTPRKYLADLGTYELAARSVWILAQVVNFCAAEPLRVDSGGVAGDGGLAARLSWAGALGKMMRDWEAHLPAEFTQLPVKSRRESDVFKRHLIHPQCFGLAMQVHHVSQILLCAHEPSLGGLESFMRRQEAMQNSIEVVCGIAMELTEDASSMMASQCIFIAGMFIKDARQRRSVLEMLQLRRNSWPSPTLTSELQEIWDGSGDG</sequence>